<name>A0A915IKX6_ROMCU</name>
<feature type="transmembrane region" description="Helical" evidence="1">
    <location>
        <begin position="41"/>
        <end position="60"/>
    </location>
</feature>
<dbReference type="AlphaFoldDB" id="A0A915IKX6"/>
<keyword evidence="1" id="KW-0472">Membrane</keyword>
<keyword evidence="1" id="KW-0812">Transmembrane</keyword>
<reference evidence="3" key="1">
    <citation type="submission" date="2022-11" db="UniProtKB">
        <authorList>
            <consortium name="WormBaseParasite"/>
        </authorList>
    </citation>
    <scope>IDENTIFICATION</scope>
</reference>
<keyword evidence="1" id="KW-1133">Transmembrane helix</keyword>
<sequence length="84" mass="9798">MVSQTQRRDCYASSREARIIIAACKIPESLMQIKDRKKHEFNFFCLFLDITLMGFLPFSAQSERCILRKPGKAFSDQLEKTLCF</sequence>
<dbReference type="WBParaSite" id="nRc.2.0.1.t14832-RA">
    <property type="protein sequence ID" value="nRc.2.0.1.t14832-RA"/>
    <property type="gene ID" value="nRc.2.0.1.g14832"/>
</dbReference>
<evidence type="ECO:0000256" key="1">
    <source>
        <dbReference type="SAM" id="Phobius"/>
    </source>
</evidence>
<evidence type="ECO:0000313" key="3">
    <source>
        <dbReference type="WBParaSite" id="nRc.2.0.1.t14832-RA"/>
    </source>
</evidence>
<keyword evidence="2" id="KW-1185">Reference proteome</keyword>
<protein>
    <submittedName>
        <fullName evidence="3">Uncharacterized protein</fullName>
    </submittedName>
</protein>
<evidence type="ECO:0000313" key="2">
    <source>
        <dbReference type="Proteomes" id="UP000887565"/>
    </source>
</evidence>
<proteinExistence type="predicted"/>
<organism evidence="2 3">
    <name type="scientific">Romanomermis culicivorax</name>
    <name type="common">Nematode worm</name>
    <dbReference type="NCBI Taxonomy" id="13658"/>
    <lineage>
        <taxon>Eukaryota</taxon>
        <taxon>Metazoa</taxon>
        <taxon>Ecdysozoa</taxon>
        <taxon>Nematoda</taxon>
        <taxon>Enoplea</taxon>
        <taxon>Dorylaimia</taxon>
        <taxon>Mermithida</taxon>
        <taxon>Mermithoidea</taxon>
        <taxon>Mermithidae</taxon>
        <taxon>Romanomermis</taxon>
    </lineage>
</organism>
<accession>A0A915IKX6</accession>
<dbReference type="Proteomes" id="UP000887565">
    <property type="component" value="Unplaced"/>
</dbReference>